<accession>A0A1E5RNN1</accession>
<dbReference type="CDD" id="cd05831">
    <property type="entry name" value="Ribosomal_P1"/>
    <property type="match status" value="1"/>
</dbReference>
<protein>
    <submittedName>
        <fullName evidence="7">60S acidic ribosomal protein P1-alpha</fullName>
    </submittedName>
</protein>
<dbReference type="InterPro" id="IPR038716">
    <property type="entry name" value="P1/P2_N_sf"/>
</dbReference>
<proteinExistence type="inferred from homology"/>
<comment type="subunit">
    <text evidence="5">Component of the large ribosomal subunit (LSU). Mature yeast ribosomes consist of a small (40S) and a large (60S) subunit. The 40S small subunit contains 1 molecule of ribosomal RNA (18S rRNA) and 33 different proteins (encoded by 57 genes). The large 60S subunit contains 3 rRNA molecules (25S, 5.8S and 5S rRNA) and 46 different proteins (encoded by 81 genes). The 5 acidic ribosomal P-proteins form the stalk structure of the 60S subunit. They are organized as a pentameric complex in which uL10/P0 interacts with 2 heterodimers, P1A-P2B and P1B-P2A.</text>
</comment>
<evidence type="ECO:0000313" key="8">
    <source>
        <dbReference type="Proteomes" id="UP000095728"/>
    </source>
</evidence>
<dbReference type="STRING" id="56408.A0A1E5RNN1"/>
<evidence type="ECO:0000256" key="1">
    <source>
        <dbReference type="ARBA" id="ARBA00004021"/>
    </source>
</evidence>
<dbReference type="Gene3D" id="1.10.10.1410">
    <property type="match status" value="1"/>
</dbReference>
<evidence type="ECO:0000256" key="2">
    <source>
        <dbReference type="ARBA" id="ARBA00005436"/>
    </source>
</evidence>
<dbReference type="FunCoup" id="A0A1E5RNN1">
    <property type="interactions" value="820"/>
</dbReference>
<feature type="region of interest" description="Disordered" evidence="6">
    <location>
        <begin position="68"/>
        <end position="107"/>
    </location>
</feature>
<dbReference type="OrthoDB" id="2194681at2759"/>
<dbReference type="InParanoid" id="A0A1E5RNN1"/>
<keyword evidence="3 7" id="KW-0689">Ribosomal protein</keyword>
<evidence type="ECO:0000256" key="6">
    <source>
        <dbReference type="SAM" id="MobiDB-lite"/>
    </source>
</evidence>
<comment type="function">
    <text evidence="1">Component of the ribosome, a large ribonucleoprotein complex responsible for the synthesis of proteins in the cell. The small ribosomal subunit (SSU) binds messenger RNAs (mRNAs) and translates the encoded message by selecting cognate aminoacyl-transfer RNA (tRNA) molecules. The large subunit (LSU) contains the ribosomal catalytic site termed the peptidyl transferase center (PTC), which catalyzes the formation of peptide bonds, thereby polymerizing the amino acids delivered by tRNAs into a polypeptide chain. The nascent polypeptides leave the ribosome through a tunnel in the LSU and interact with protein factors that function in enzymatic processing, targeting, and the membrane insertion of nascent chains at the exit of the ribosomal tunnel.</text>
</comment>
<reference evidence="8" key="1">
    <citation type="journal article" date="2016" name="Genome Announc.">
        <title>Genome sequences of three species of Hanseniaspora isolated from spontaneous wine fermentations.</title>
        <authorList>
            <person name="Sternes P.R."/>
            <person name="Lee D."/>
            <person name="Kutyna D.R."/>
            <person name="Borneman A.R."/>
        </authorList>
    </citation>
    <scope>NUCLEOTIDE SEQUENCE [LARGE SCALE GENOMIC DNA]</scope>
    <source>
        <strain evidence="8">AWRI3579</strain>
    </source>
</reference>
<gene>
    <name evidence="7" type="ORF">AWRI3579_g952</name>
</gene>
<keyword evidence="4" id="KW-0687">Ribonucleoprotein</keyword>
<dbReference type="GO" id="GO:0030295">
    <property type="term" value="F:protein kinase activator activity"/>
    <property type="evidence" value="ECO:0007669"/>
    <property type="project" value="TreeGrafter"/>
</dbReference>
<dbReference type="PANTHER" id="PTHR45696:SF10">
    <property type="entry name" value="LARGE RIBOSOMAL SUBUNIT PROTEIN P1"/>
    <property type="match status" value="1"/>
</dbReference>
<dbReference type="EMBL" id="LPNM01000005">
    <property type="protein sequence ID" value="OEJ88460.1"/>
    <property type="molecule type" value="Genomic_DNA"/>
</dbReference>
<feature type="compositionally biased region" description="Acidic residues" evidence="6">
    <location>
        <begin position="83"/>
        <end position="101"/>
    </location>
</feature>
<dbReference type="AlphaFoldDB" id="A0A1E5RNN1"/>
<sequence length="107" mass="10927">MSTETALSYAALILVDAEVEISTDNLLSLTKAANIEVEGIWADIFSKALESQNIKDLLVNFSAGAAPAGAAAGGAAAGGAAAAEEEAEEEEEAKEESDDDMGFGLFD</sequence>
<dbReference type="PANTHER" id="PTHR45696">
    <property type="entry name" value="60S ACIDIC RIBOSOMAL PROTEIN P1"/>
    <property type="match status" value="1"/>
</dbReference>
<dbReference type="HAMAP" id="MF_01478">
    <property type="entry name" value="Ribosomal_L12_arch"/>
    <property type="match status" value="1"/>
</dbReference>
<organism evidence="7 8">
    <name type="scientific">Hanseniaspora osmophila</name>
    <dbReference type="NCBI Taxonomy" id="56408"/>
    <lineage>
        <taxon>Eukaryota</taxon>
        <taxon>Fungi</taxon>
        <taxon>Dikarya</taxon>
        <taxon>Ascomycota</taxon>
        <taxon>Saccharomycotina</taxon>
        <taxon>Saccharomycetes</taxon>
        <taxon>Saccharomycodales</taxon>
        <taxon>Saccharomycodaceae</taxon>
        <taxon>Hanseniaspora</taxon>
    </lineage>
</organism>
<dbReference type="GO" id="GO:0006414">
    <property type="term" value="P:translational elongation"/>
    <property type="evidence" value="ECO:0007669"/>
    <property type="project" value="InterPro"/>
</dbReference>
<dbReference type="FunFam" id="1.10.10.1410:FF:000002">
    <property type="entry name" value="60S acidic ribosomal protein P2"/>
    <property type="match status" value="1"/>
</dbReference>
<keyword evidence="8" id="KW-1185">Reference proteome</keyword>
<comment type="similarity">
    <text evidence="2">Belongs to the eukaryotic ribosomal protein P1/P2 family.</text>
</comment>
<evidence type="ECO:0000256" key="3">
    <source>
        <dbReference type="ARBA" id="ARBA00022980"/>
    </source>
</evidence>
<dbReference type="GO" id="GO:0043021">
    <property type="term" value="F:ribonucleoprotein complex binding"/>
    <property type="evidence" value="ECO:0007669"/>
    <property type="project" value="TreeGrafter"/>
</dbReference>
<name>A0A1E5RNN1_9ASCO</name>
<comment type="caution">
    <text evidence="7">The sequence shown here is derived from an EMBL/GenBank/DDBJ whole genome shotgun (WGS) entry which is preliminary data.</text>
</comment>
<dbReference type="GO" id="GO:0003735">
    <property type="term" value="F:structural constituent of ribosome"/>
    <property type="evidence" value="ECO:0007669"/>
    <property type="project" value="InterPro"/>
</dbReference>
<dbReference type="Proteomes" id="UP000095728">
    <property type="component" value="Unassembled WGS sequence"/>
</dbReference>
<evidence type="ECO:0000256" key="5">
    <source>
        <dbReference type="ARBA" id="ARBA00063629"/>
    </source>
</evidence>
<evidence type="ECO:0000256" key="4">
    <source>
        <dbReference type="ARBA" id="ARBA00023274"/>
    </source>
</evidence>
<dbReference type="GO" id="GO:0022625">
    <property type="term" value="C:cytosolic large ribosomal subunit"/>
    <property type="evidence" value="ECO:0007669"/>
    <property type="project" value="UniProtKB-ARBA"/>
</dbReference>
<evidence type="ECO:0000313" key="7">
    <source>
        <dbReference type="EMBL" id="OEJ88460.1"/>
    </source>
</evidence>
<dbReference type="InterPro" id="IPR027534">
    <property type="entry name" value="Ribosomal_P1/P2"/>
</dbReference>
<dbReference type="Pfam" id="PF00428">
    <property type="entry name" value="Ribosomal_60s"/>
    <property type="match status" value="1"/>
</dbReference>
<dbReference type="GO" id="GO:0002181">
    <property type="term" value="P:cytoplasmic translation"/>
    <property type="evidence" value="ECO:0007669"/>
    <property type="project" value="TreeGrafter"/>
</dbReference>